<dbReference type="Pfam" id="PF02545">
    <property type="entry name" value="Maf"/>
    <property type="match status" value="1"/>
</dbReference>
<dbReference type="NCBIfam" id="TIGR00172">
    <property type="entry name" value="maf"/>
    <property type="match status" value="1"/>
</dbReference>
<comment type="cofactor">
    <cofactor evidence="1 9">
        <name>a divalent metal cation</name>
        <dbReference type="ChEBI" id="CHEBI:60240"/>
    </cofactor>
</comment>
<feature type="site" description="Important for substrate specificity" evidence="9">
    <location>
        <position position="160"/>
    </location>
</feature>
<protein>
    <recommendedName>
        <fullName evidence="9">dTTP/UTP pyrophosphatase</fullName>
        <shortName evidence="9">dTTPase/UTPase</shortName>
        <ecNumber evidence="9">3.6.1.9</ecNumber>
    </recommendedName>
    <alternativeName>
        <fullName evidence="9">Nucleoside triphosphate pyrophosphatase</fullName>
    </alternativeName>
    <alternativeName>
        <fullName evidence="9">Nucleotide pyrophosphatase</fullName>
        <shortName evidence="9">Nucleotide PPase</shortName>
    </alternativeName>
</protein>
<keyword evidence="5 9" id="KW-0546">Nucleotide metabolism</keyword>
<dbReference type="PANTHER" id="PTHR43213:SF5">
    <property type="entry name" value="BIFUNCTIONAL DTTP_UTP PYROPHOSPHATASE_METHYLTRANSFERASE PROTEIN-RELATED"/>
    <property type="match status" value="1"/>
</dbReference>
<evidence type="ECO:0000256" key="4">
    <source>
        <dbReference type="ARBA" id="ARBA00022801"/>
    </source>
</evidence>
<feature type="active site" description="Proton acceptor" evidence="9">
    <location>
        <position position="77"/>
    </location>
</feature>
<dbReference type="GO" id="GO:0009117">
    <property type="term" value="P:nucleotide metabolic process"/>
    <property type="evidence" value="ECO:0007669"/>
    <property type="project" value="UniProtKB-KW"/>
</dbReference>
<dbReference type="InterPro" id="IPR003697">
    <property type="entry name" value="Maf-like"/>
</dbReference>
<comment type="similarity">
    <text evidence="8">Belongs to the Maf family. YceF subfamily.</text>
</comment>
<evidence type="ECO:0000256" key="3">
    <source>
        <dbReference type="ARBA" id="ARBA00022490"/>
    </source>
</evidence>
<evidence type="ECO:0000256" key="6">
    <source>
        <dbReference type="ARBA" id="ARBA00050213"/>
    </source>
</evidence>
<name>A0A7W5DQJ9_9PORP</name>
<dbReference type="CDD" id="cd00555">
    <property type="entry name" value="Maf"/>
    <property type="match status" value="1"/>
</dbReference>
<evidence type="ECO:0000313" key="10">
    <source>
        <dbReference type="EMBL" id="MBB3187141.1"/>
    </source>
</evidence>
<evidence type="ECO:0000256" key="5">
    <source>
        <dbReference type="ARBA" id="ARBA00023080"/>
    </source>
</evidence>
<gene>
    <name evidence="10" type="ORF">FHX64_001304</name>
</gene>
<dbReference type="GO" id="GO:0047429">
    <property type="term" value="F:nucleoside triphosphate diphosphatase activity"/>
    <property type="evidence" value="ECO:0007669"/>
    <property type="project" value="UniProtKB-EC"/>
</dbReference>
<dbReference type="PIRSF" id="PIRSF006305">
    <property type="entry name" value="Maf"/>
    <property type="match status" value="1"/>
</dbReference>
<evidence type="ECO:0000256" key="2">
    <source>
        <dbReference type="ARBA" id="ARBA00004496"/>
    </source>
</evidence>
<dbReference type="HAMAP" id="MF_00528">
    <property type="entry name" value="Maf"/>
    <property type="match status" value="1"/>
</dbReference>
<dbReference type="SUPFAM" id="SSF52972">
    <property type="entry name" value="ITPase-like"/>
    <property type="match status" value="1"/>
</dbReference>
<comment type="function">
    <text evidence="7">Nucleoside triphosphate pyrophosphatase that hydrolyzes 7-methyl-GTP (m(7)GTP). May have a dual role in cell division arrest and in preventing the incorporation of modified nucleotides into cellular nucleic acids.</text>
</comment>
<accession>A0A7W5DQJ9</accession>
<reference evidence="10 11" key="1">
    <citation type="submission" date="2020-08" db="EMBL/GenBank/DDBJ databases">
        <title>Genomic Encyclopedia of Type Strains, Phase IV (KMG-IV): sequencing the most valuable type-strain genomes for metagenomic binning, comparative biology and taxonomic classification.</title>
        <authorList>
            <person name="Goeker M."/>
        </authorList>
    </citation>
    <scope>NUCLEOTIDE SEQUENCE [LARGE SCALE GENOMIC DNA]</scope>
    <source>
        <strain evidence="10 11">DSM 27471</strain>
    </source>
</reference>
<dbReference type="EC" id="3.6.1.9" evidence="9"/>
<dbReference type="Gene3D" id="3.90.950.10">
    <property type="match status" value="1"/>
</dbReference>
<comment type="caution">
    <text evidence="9">Lacks conserved residue(s) required for the propagation of feature annotation.</text>
</comment>
<comment type="catalytic activity">
    <reaction evidence="6">
        <text>N(7)-methyl-GTP + H2O = N(7)-methyl-GMP + diphosphate + H(+)</text>
        <dbReference type="Rhea" id="RHEA:58744"/>
        <dbReference type="ChEBI" id="CHEBI:15377"/>
        <dbReference type="ChEBI" id="CHEBI:15378"/>
        <dbReference type="ChEBI" id="CHEBI:33019"/>
        <dbReference type="ChEBI" id="CHEBI:58285"/>
        <dbReference type="ChEBI" id="CHEBI:87133"/>
    </reaction>
</comment>
<organism evidence="10 11">
    <name type="scientific">Microbacter margulisiae</name>
    <dbReference type="NCBI Taxonomy" id="1350067"/>
    <lineage>
        <taxon>Bacteria</taxon>
        <taxon>Pseudomonadati</taxon>
        <taxon>Bacteroidota</taxon>
        <taxon>Bacteroidia</taxon>
        <taxon>Bacteroidales</taxon>
        <taxon>Porphyromonadaceae</taxon>
        <taxon>Microbacter</taxon>
    </lineage>
</organism>
<evidence type="ECO:0000256" key="1">
    <source>
        <dbReference type="ARBA" id="ARBA00001968"/>
    </source>
</evidence>
<dbReference type="GO" id="GO:0005737">
    <property type="term" value="C:cytoplasm"/>
    <property type="evidence" value="ECO:0007669"/>
    <property type="project" value="UniProtKB-SubCell"/>
</dbReference>
<evidence type="ECO:0000256" key="9">
    <source>
        <dbReference type="HAMAP-Rule" id="MF_00528"/>
    </source>
</evidence>
<dbReference type="FunFam" id="3.90.950.10:FF:000005">
    <property type="entry name" value="7-methyl-GTP pyrophosphatase"/>
    <property type="match status" value="1"/>
</dbReference>
<dbReference type="EMBL" id="JACHYB010000001">
    <property type="protein sequence ID" value="MBB3187141.1"/>
    <property type="molecule type" value="Genomic_DNA"/>
</dbReference>
<comment type="catalytic activity">
    <reaction evidence="9">
        <text>dTTP + H2O = dTMP + diphosphate + H(+)</text>
        <dbReference type="Rhea" id="RHEA:28534"/>
        <dbReference type="ChEBI" id="CHEBI:15377"/>
        <dbReference type="ChEBI" id="CHEBI:15378"/>
        <dbReference type="ChEBI" id="CHEBI:33019"/>
        <dbReference type="ChEBI" id="CHEBI:37568"/>
        <dbReference type="ChEBI" id="CHEBI:63528"/>
        <dbReference type="EC" id="3.6.1.9"/>
    </reaction>
</comment>
<keyword evidence="11" id="KW-1185">Reference proteome</keyword>
<dbReference type="Proteomes" id="UP000544222">
    <property type="component" value="Unassembled WGS sequence"/>
</dbReference>
<comment type="subcellular location">
    <subcellularLocation>
        <location evidence="2 9">Cytoplasm</location>
    </subcellularLocation>
</comment>
<comment type="caution">
    <text evidence="10">The sequence shown here is derived from an EMBL/GenBank/DDBJ whole genome shotgun (WGS) entry which is preliminary data.</text>
</comment>
<dbReference type="InterPro" id="IPR029001">
    <property type="entry name" value="ITPase-like_fam"/>
</dbReference>
<comment type="similarity">
    <text evidence="9">Belongs to the Maf family. YhdE subfamily.</text>
</comment>
<keyword evidence="4 9" id="KW-0378">Hydrolase</keyword>
<proteinExistence type="inferred from homology"/>
<comment type="function">
    <text evidence="9">Nucleoside triphosphate pyrophosphatase that hydrolyzes dTTP and UTP. May have a dual role in cell division arrest and in preventing the incorporation of modified nucleotides into cellular nucleic acids.</text>
</comment>
<comment type="catalytic activity">
    <reaction evidence="9">
        <text>UTP + H2O = UMP + diphosphate + H(+)</text>
        <dbReference type="Rhea" id="RHEA:29395"/>
        <dbReference type="ChEBI" id="CHEBI:15377"/>
        <dbReference type="ChEBI" id="CHEBI:15378"/>
        <dbReference type="ChEBI" id="CHEBI:33019"/>
        <dbReference type="ChEBI" id="CHEBI:46398"/>
        <dbReference type="ChEBI" id="CHEBI:57865"/>
        <dbReference type="EC" id="3.6.1.9"/>
    </reaction>
</comment>
<evidence type="ECO:0000256" key="7">
    <source>
        <dbReference type="ARBA" id="ARBA00053369"/>
    </source>
</evidence>
<keyword evidence="3 9" id="KW-0963">Cytoplasm</keyword>
<feature type="site" description="Important for substrate specificity" evidence="9">
    <location>
        <position position="18"/>
    </location>
</feature>
<dbReference type="PANTHER" id="PTHR43213">
    <property type="entry name" value="BIFUNCTIONAL DTTP/UTP PYROPHOSPHATASE/METHYLTRANSFERASE PROTEIN-RELATED"/>
    <property type="match status" value="1"/>
</dbReference>
<evidence type="ECO:0000313" key="11">
    <source>
        <dbReference type="Proteomes" id="UP000544222"/>
    </source>
</evidence>
<sequence length="193" mass="22118">MLSHLSDYRIILASQSPRRQELLRGLDIPFAVRVLPDVDESFPLELRAGNIPLYLAKKKSEAYHSIMLEDVILITADTIVWLDDHVLGKPADQSEAVKMLKKLSGKIHHVYTGVCVRSLNKQVDFVADSKVHFSKLTEEEIQYYVERYHPLDKAGSYGVQEWIGYIGVKSIEGSFYNVMGLPIHQLYEILKMW</sequence>
<evidence type="ECO:0000256" key="8">
    <source>
        <dbReference type="ARBA" id="ARBA00060749"/>
    </source>
</evidence>
<dbReference type="AlphaFoldDB" id="A0A7W5DQJ9"/>
<feature type="site" description="Important for substrate specificity" evidence="9">
    <location>
        <position position="78"/>
    </location>
</feature>
<dbReference type="RefSeq" id="WP_183412944.1">
    <property type="nucleotide sequence ID" value="NZ_JACHYB010000001.1"/>
</dbReference>